<dbReference type="Pfam" id="PF13409">
    <property type="entry name" value="GST_N_2"/>
    <property type="match status" value="1"/>
</dbReference>
<dbReference type="SUPFAM" id="SSF52833">
    <property type="entry name" value="Thioredoxin-like"/>
    <property type="match status" value="1"/>
</dbReference>
<dbReference type="CDD" id="cd00299">
    <property type="entry name" value="GST_C_family"/>
    <property type="match status" value="1"/>
</dbReference>
<dbReference type="AlphaFoldDB" id="A0A1E7FGY0"/>
<dbReference type="InterPro" id="IPR004045">
    <property type="entry name" value="Glutathione_S-Trfase_N"/>
</dbReference>
<dbReference type="CDD" id="cd00570">
    <property type="entry name" value="GST_N_family"/>
    <property type="match status" value="1"/>
</dbReference>
<dbReference type="SFLD" id="SFLDS00019">
    <property type="entry name" value="Glutathione_Transferase_(cytos"/>
    <property type="match status" value="1"/>
</dbReference>
<evidence type="ECO:0000313" key="2">
    <source>
        <dbReference type="EMBL" id="OEU17407.1"/>
    </source>
</evidence>
<accession>A0A1E7FGY0</accession>
<reference evidence="2 3" key="1">
    <citation type="submission" date="2016-09" db="EMBL/GenBank/DDBJ databases">
        <title>Extensive genetic diversity and differential bi-allelic expression allows diatom success in the polar Southern Ocean.</title>
        <authorList>
            <consortium name="DOE Joint Genome Institute"/>
            <person name="Mock T."/>
            <person name="Otillar R.P."/>
            <person name="Strauss J."/>
            <person name="Dupont C."/>
            <person name="Frickenhaus S."/>
            <person name="Maumus F."/>
            <person name="Mcmullan M."/>
            <person name="Sanges R."/>
            <person name="Schmutz J."/>
            <person name="Toseland A."/>
            <person name="Valas R."/>
            <person name="Veluchamy A."/>
            <person name="Ward B.J."/>
            <person name="Allen A."/>
            <person name="Barry K."/>
            <person name="Falciatore A."/>
            <person name="Ferrante M."/>
            <person name="Fortunato A.E."/>
            <person name="Gloeckner G."/>
            <person name="Gruber A."/>
            <person name="Hipkin R."/>
            <person name="Janech M."/>
            <person name="Kroth P."/>
            <person name="Leese F."/>
            <person name="Lindquist E."/>
            <person name="Lyon B.R."/>
            <person name="Martin J."/>
            <person name="Mayer C."/>
            <person name="Parker M."/>
            <person name="Quesneville H."/>
            <person name="Raymond J."/>
            <person name="Uhlig C."/>
            <person name="Valentin K.U."/>
            <person name="Worden A.Z."/>
            <person name="Armbrust E.V."/>
            <person name="Bowler C."/>
            <person name="Green B."/>
            <person name="Moulton V."/>
            <person name="Van Oosterhout C."/>
            <person name="Grigoriev I."/>
        </authorList>
    </citation>
    <scope>NUCLEOTIDE SEQUENCE [LARGE SCALE GENOMIC DNA]</scope>
    <source>
        <strain evidence="2 3">CCMP1102</strain>
    </source>
</reference>
<dbReference type="Proteomes" id="UP000095751">
    <property type="component" value="Unassembled WGS sequence"/>
</dbReference>
<proteinExistence type="predicted"/>
<feature type="domain" description="GST N-terminal" evidence="1">
    <location>
        <begin position="16"/>
        <end position="119"/>
    </location>
</feature>
<gene>
    <name evidence="2" type="primary">DHAR_2</name>
    <name evidence="2" type="ORF">FRACYDRAFT_184106</name>
</gene>
<dbReference type="KEGG" id="fcy:FRACYDRAFT_184106"/>
<evidence type="ECO:0000313" key="3">
    <source>
        <dbReference type="Proteomes" id="UP000095751"/>
    </source>
</evidence>
<sequence>MKNSKKSIPSSSSSSSEILFVTNKMCPFAQKAWIALEAANISYKLEQVSLYGPGGKPDWFWKLNPKGQVPILQVINNNNDDNNYNNNNNNNNNNDNNDYIIADSDQILDEIVSSKTSKLFVVHSDDEAAAAVKINTFRSTLNEFLPIGKEAVLGGGDRKRMWKKLKEIDNLLGEEGPYVLDDKLTIADCAAFPFLWRINEEFSTGWKDNDCEKIPIWLDYCSKQPPFANSIQSSWWWWW</sequence>
<dbReference type="InterPro" id="IPR040079">
    <property type="entry name" value="Glutathione_S-Trfase"/>
</dbReference>
<dbReference type="PANTHER" id="PTHR43968">
    <property type="match status" value="1"/>
</dbReference>
<dbReference type="Pfam" id="PF13410">
    <property type="entry name" value="GST_C_2"/>
    <property type="match status" value="1"/>
</dbReference>
<dbReference type="GO" id="GO:0005737">
    <property type="term" value="C:cytoplasm"/>
    <property type="evidence" value="ECO:0007669"/>
    <property type="project" value="TreeGrafter"/>
</dbReference>
<name>A0A1E7FGY0_9STRA</name>
<protein>
    <submittedName>
        <fullName evidence="2">Putative dehydroascorbate reductase</fullName>
    </submittedName>
</protein>
<dbReference type="InterPro" id="IPR050983">
    <property type="entry name" value="GST_Omega/HSP26"/>
</dbReference>
<keyword evidence="3" id="KW-1185">Reference proteome</keyword>
<dbReference type="EMBL" id="KV784357">
    <property type="protein sequence ID" value="OEU17407.1"/>
    <property type="molecule type" value="Genomic_DNA"/>
</dbReference>
<dbReference type="SUPFAM" id="SSF47616">
    <property type="entry name" value="GST C-terminal domain-like"/>
    <property type="match status" value="1"/>
</dbReference>
<dbReference type="Gene3D" id="1.20.1050.10">
    <property type="match status" value="1"/>
</dbReference>
<organism evidence="2 3">
    <name type="scientific">Fragilariopsis cylindrus CCMP1102</name>
    <dbReference type="NCBI Taxonomy" id="635003"/>
    <lineage>
        <taxon>Eukaryota</taxon>
        <taxon>Sar</taxon>
        <taxon>Stramenopiles</taxon>
        <taxon>Ochrophyta</taxon>
        <taxon>Bacillariophyta</taxon>
        <taxon>Bacillariophyceae</taxon>
        <taxon>Bacillariophycidae</taxon>
        <taxon>Bacillariales</taxon>
        <taxon>Bacillariaceae</taxon>
        <taxon>Fragilariopsis</taxon>
    </lineage>
</organism>
<dbReference type="InterPro" id="IPR036249">
    <property type="entry name" value="Thioredoxin-like_sf"/>
</dbReference>
<evidence type="ECO:0000259" key="1">
    <source>
        <dbReference type="PROSITE" id="PS50404"/>
    </source>
</evidence>
<dbReference type="OrthoDB" id="422574at2759"/>
<dbReference type="PANTHER" id="PTHR43968:SF6">
    <property type="entry name" value="GLUTATHIONE S-TRANSFERASE OMEGA"/>
    <property type="match status" value="1"/>
</dbReference>
<dbReference type="InParanoid" id="A0A1E7FGY0"/>
<dbReference type="Gene3D" id="3.40.30.10">
    <property type="entry name" value="Glutaredoxin"/>
    <property type="match status" value="1"/>
</dbReference>
<dbReference type="InterPro" id="IPR036282">
    <property type="entry name" value="Glutathione-S-Trfase_C_sf"/>
</dbReference>
<dbReference type="PROSITE" id="PS50404">
    <property type="entry name" value="GST_NTER"/>
    <property type="match status" value="1"/>
</dbReference>